<gene>
    <name evidence="2" type="ORF">ACFQ1S_19520</name>
</gene>
<evidence type="ECO:0000259" key="1">
    <source>
        <dbReference type="Pfam" id="PF00248"/>
    </source>
</evidence>
<accession>A0ABW3MC84</accession>
<keyword evidence="3" id="KW-1185">Reference proteome</keyword>
<dbReference type="InterPro" id="IPR020471">
    <property type="entry name" value="AKR"/>
</dbReference>
<dbReference type="PANTHER" id="PTHR42686:SF1">
    <property type="entry name" value="GH17980P-RELATED"/>
    <property type="match status" value="1"/>
</dbReference>
<dbReference type="PANTHER" id="PTHR42686">
    <property type="entry name" value="GH17980P-RELATED"/>
    <property type="match status" value="1"/>
</dbReference>
<feature type="domain" description="NADP-dependent oxidoreductase" evidence="1">
    <location>
        <begin position="2"/>
        <end position="132"/>
    </location>
</feature>
<proteinExistence type="predicted"/>
<organism evidence="2 3">
    <name type="scientific">Kibdelosporangium lantanae</name>
    <dbReference type="NCBI Taxonomy" id="1497396"/>
    <lineage>
        <taxon>Bacteria</taxon>
        <taxon>Bacillati</taxon>
        <taxon>Actinomycetota</taxon>
        <taxon>Actinomycetes</taxon>
        <taxon>Pseudonocardiales</taxon>
        <taxon>Pseudonocardiaceae</taxon>
        <taxon>Kibdelosporangium</taxon>
    </lineage>
</organism>
<dbReference type="EMBL" id="JBHTIS010001140">
    <property type="protein sequence ID" value="MFD1047572.1"/>
    <property type="molecule type" value="Genomic_DNA"/>
</dbReference>
<dbReference type="InterPro" id="IPR023210">
    <property type="entry name" value="NADP_OxRdtase_dom"/>
</dbReference>
<dbReference type="Proteomes" id="UP001597045">
    <property type="component" value="Unassembled WGS sequence"/>
</dbReference>
<protein>
    <submittedName>
        <fullName evidence="2">Aldo/keto reductase</fullName>
    </submittedName>
</protein>
<comment type="caution">
    <text evidence="2">The sequence shown here is derived from an EMBL/GenBank/DDBJ whole genome shotgun (WGS) entry which is preliminary data.</text>
</comment>
<evidence type="ECO:0000313" key="2">
    <source>
        <dbReference type="EMBL" id="MFD1047572.1"/>
    </source>
</evidence>
<reference evidence="3" key="1">
    <citation type="journal article" date="2019" name="Int. J. Syst. Evol. Microbiol.">
        <title>The Global Catalogue of Microorganisms (GCM) 10K type strain sequencing project: providing services to taxonomists for standard genome sequencing and annotation.</title>
        <authorList>
            <consortium name="The Broad Institute Genomics Platform"/>
            <consortium name="The Broad Institute Genome Sequencing Center for Infectious Disease"/>
            <person name="Wu L."/>
            <person name="Ma J."/>
        </authorList>
    </citation>
    <scope>NUCLEOTIDE SEQUENCE [LARGE SCALE GENOMIC DNA]</scope>
    <source>
        <strain evidence="3">JCM 31486</strain>
    </source>
</reference>
<name>A0ABW3MC84_9PSEU</name>
<dbReference type="InterPro" id="IPR036812">
    <property type="entry name" value="NAD(P)_OxRdtase_dom_sf"/>
</dbReference>
<evidence type="ECO:0000313" key="3">
    <source>
        <dbReference type="Proteomes" id="UP001597045"/>
    </source>
</evidence>
<dbReference type="SUPFAM" id="SSF51430">
    <property type="entry name" value="NAD(P)-linked oxidoreductase"/>
    <property type="match status" value="1"/>
</dbReference>
<dbReference type="Pfam" id="PF00248">
    <property type="entry name" value="Aldo_ket_red"/>
    <property type="match status" value="1"/>
</dbReference>
<dbReference type="Gene3D" id="3.20.20.100">
    <property type="entry name" value="NADP-dependent oxidoreductase domain"/>
    <property type="match status" value="1"/>
</dbReference>
<sequence length="258" mass="27498">MSLGVRGIDTAYNYGGFTSHRMLASVASDLLGQFTLSTKVGFFPARGAGGRAVHSLEPNRLREAVEQSADQLGRCPDVVFLHNPERTLSEQPIRAGGDQLVAACAALADVVKEGLCGQWGISSWDPHSVVTVLNAGVGVIEPDVLLLRAGLSIADSVLVAGDELSRQVGISPRQRWGMSPFGGSTRDTVWSKVDLDVFLAQGQQATTCQAAFRLAYELPPVTCIAVGTTNAQHLEELVAATTLTVNGTVIRRYRRLIA</sequence>